<evidence type="ECO:0000256" key="6">
    <source>
        <dbReference type="PIRSR" id="PIRSR000193-1"/>
    </source>
</evidence>
<dbReference type="PIRSF" id="PIRSF000193">
    <property type="entry name" value="Pyrrol-5-carb_rd"/>
    <property type="match status" value="1"/>
</dbReference>
<dbReference type="EMBL" id="CP000776">
    <property type="protein sequence ID" value="ABS51203.1"/>
    <property type="molecule type" value="Genomic_DNA"/>
</dbReference>
<evidence type="ECO:0000313" key="10">
    <source>
        <dbReference type="Proteomes" id="UP000002407"/>
    </source>
</evidence>
<dbReference type="HOGENOM" id="CLU_042344_4_0_7"/>
<comment type="catalytic activity">
    <reaction evidence="4">
        <text>L-proline + NADP(+) = (S)-1-pyrroline-5-carboxylate + NADPH + 2 H(+)</text>
        <dbReference type="Rhea" id="RHEA:14109"/>
        <dbReference type="ChEBI" id="CHEBI:15378"/>
        <dbReference type="ChEBI" id="CHEBI:17388"/>
        <dbReference type="ChEBI" id="CHEBI:57783"/>
        <dbReference type="ChEBI" id="CHEBI:58349"/>
        <dbReference type="ChEBI" id="CHEBI:60039"/>
        <dbReference type="EC" id="1.5.1.2"/>
    </reaction>
</comment>
<accession>A7I0U8</accession>
<dbReference type="InterPro" id="IPR028939">
    <property type="entry name" value="P5C_Rdtase_cat_N"/>
</dbReference>
<dbReference type="UniPathway" id="UPA00098">
    <property type="reaction ID" value="UER00361"/>
</dbReference>
<protein>
    <recommendedName>
        <fullName evidence="4 5">Pyrroline-5-carboxylate reductase</fullName>
        <shortName evidence="4">P5C reductase</shortName>
        <shortName evidence="4">P5CR</shortName>
        <ecNumber evidence="4 5">1.5.1.2</ecNumber>
    </recommendedName>
    <alternativeName>
        <fullName evidence="4">PCA reductase</fullName>
    </alternativeName>
</protein>
<name>A7I0U8_CAMHC</name>
<evidence type="ECO:0000256" key="4">
    <source>
        <dbReference type="HAMAP-Rule" id="MF_01925"/>
    </source>
</evidence>
<keyword evidence="3 4" id="KW-0560">Oxidoreductase</keyword>
<keyword evidence="4" id="KW-0641">Proline biosynthesis</keyword>
<dbReference type="PANTHER" id="PTHR11645:SF0">
    <property type="entry name" value="PYRROLINE-5-CARBOXYLATE REDUCTASE 3"/>
    <property type="match status" value="1"/>
</dbReference>
<dbReference type="GO" id="GO:0055129">
    <property type="term" value="P:L-proline biosynthetic process"/>
    <property type="evidence" value="ECO:0007669"/>
    <property type="project" value="UniProtKB-UniRule"/>
</dbReference>
<dbReference type="NCBIfam" id="TIGR00112">
    <property type="entry name" value="proC"/>
    <property type="match status" value="1"/>
</dbReference>
<dbReference type="STRING" id="360107.CHAB381_0551"/>
<evidence type="ECO:0000256" key="1">
    <source>
        <dbReference type="ARBA" id="ARBA00005525"/>
    </source>
</evidence>
<dbReference type="eggNOG" id="COG0345">
    <property type="taxonomic scope" value="Bacteria"/>
</dbReference>
<sequence>MKSLKYSKNFGGFMKIYILGNGAMASAMAYGMKNKYEIIIVGRNSEKLSSLRKAGFKCEIYGEKYDISGKIIILAFKPYALSQMSKILSGKAEILISVMAGITLNDLKILKSDISVVCMPNIAAKYGSSTTPYFSDSNDLRIDEILGSFGGCVRLENENDLNAAGVLSGCVPAYLALVAEALANGGVKEGLKKEISQNLVNKVFESSAKLLENFHPALLKEQVCSPCGTTIKGIFELEKFKVRAAFMDAVEASCSKNSTKF</sequence>
<dbReference type="EC" id="1.5.1.2" evidence="4 5"/>
<comment type="similarity">
    <text evidence="1 4">Belongs to the pyrroline-5-carboxylate reductase family.</text>
</comment>
<dbReference type="InterPro" id="IPR000304">
    <property type="entry name" value="Pyrroline-COOH_reductase"/>
</dbReference>
<dbReference type="Gene3D" id="1.10.3730.10">
    <property type="entry name" value="ProC C-terminal domain-like"/>
    <property type="match status" value="1"/>
</dbReference>
<keyword evidence="2 4" id="KW-0521">NADP</keyword>
<evidence type="ECO:0000256" key="3">
    <source>
        <dbReference type="ARBA" id="ARBA00023002"/>
    </source>
</evidence>
<comment type="subcellular location">
    <subcellularLocation>
        <location evidence="4">Cytoplasm</location>
    </subcellularLocation>
</comment>
<feature type="domain" description="Pyrroline-5-carboxylate reductase dimerisation" evidence="8">
    <location>
        <begin position="158"/>
        <end position="257"/>
    </location>
</feature>
<dbReference type="GO" id="GO:0004735">
    <property type="term" value="F:pyrroline-5-carboxylate reductase activity"/>
    <property type="evidence" value="ECO:0007669"/>
    <property type="project" value="UniProtKB-UniRule"/>
</dbReference>
<dbReference type="Gene3D" id="3.40.50.720">
    <property type="entry name" value="NAD(P)-binding Rossmann-like Domain"/>
    <property type="match status" value="1"/>
</dbReference>
<evidence type="ECO:0000259" key="8">
    <source>
        <dbReference type="Pfam" id="PF14748"/>
    </source>
</evidence>
<evidence type="ECO:0000259" key="7">
    <source>
        <dbReference type="Pfam" id="PF03807"/>
    </source>
</evidence>
<gene>
    <name evidence="4 9" type="primary">proC</name>
    <name evidence="9" type="ordered locus">CHAB381_0551</name>
</gene>
<dbReference type="GO" id="GO:0005737">
    <property type="term" value="C:cytoplasm"/>
    <property type="evidence" value="ECO:0007669"/>
    <property type="project" value="UniProtKB-SubCell"/>
</dbReference>
<dbReference type="Pfam" id="PF03807">
    <property type="entry name" value="F420_oxidored"/>
    <property type="match status" value="1"/>
</dbReference>
<keyword evidence="4" id="KW-0963">Cytoplasm</keyword>
<feature type="domain" description="Pyrroline-5-carboxylate reductase catalytic N-terminal" evidence="7">
    <location>
        <begin position="15"/>
        <end position="101"/>
    </location>
</feature>
<evidence type="ECO:0000256" key="5">
    <source>
        <dbReference type="NCBIfam" id="TIGR00112"/>
    </source>
</evidence>
<dbReference type="SUPFAM" id="SSF51735">
    <property type="entry name" value="NAD(P)-binding Rossmann-fold domains"/>
    <property type="match status" value="1"/>
</dbReference>
<dbReference type="AlphaFoldDB" id="A7I0U8"/>
<dbReference type="PANTHER" id="PTHR11645">
    <property type="entry name" value="PYRROLINE-5-CARBOXYLATE REDUCTASE"/>
    <property type="match status" value="1"/>
</dbReference>
<dbReference type="Pfam" id="PF14748">
    <property type="entry name" value="P5CR_dimer"/>
    <property type="match status" value="1"/>
</dbReference>
<evidence type="ECO:0000256" key="2">
    <source>
        <dbReference type="ARBA" id="ARBA00022857"/>
    </source>
</evidence>
<dbReference type="Proteomes" id="UP000002407">
    <property type="component" value="Chromosome"/>
</dbReference>
<dbReference type="InterPro" id="IPR029036">
    <property type="entry name" value="P5CR_dimer"/>
</dbReference>
<dbReference type="InterPro" id="IPR008927">
    <property type="entry name" value="6-PGluconate_DH-like_C_sf"/>
</dbReference>
<organism evidence="9 10">
    <name type="scientific">Campylobacter hominis (strain ATCC BAA-381 / DSM 21671 / CCUG 45161 / LMG 19568 / NCTC 13146 / CH001A)</name>
    <dbReference type="NCBI Taxonomy" id="360107"/>
    <lineage>
        <taxon>Bacteria</taxon>
        <taxon>Pseudomonadati</taxon>
        <taxon>Campylobacterota</taxon>
        <taxon>Epsilonproteobacteria</taxon>
        <taxon>Campylobacterales</taxon>
        <taxon>Campylobacteraceae</taxon>
        <taxon>Campylobacter</taxon>
    </lineage>
</organism>
<feature type="binding site" evidence="6">
    <location>
        <begin position="75"/>
        <end position="78"/>
    </location>
    <ligand>
        <name>NADP(+)</name>
        <dbReference type="ChEBI" id="CHEBI:58349"/>
    </ligand>
</feature>
<dbReference type="KEGG" id="cha:CHAB381_0551"/>
<evidence type="ECO:0000313" key="9">
    <source>
        <dbReference type="EMBL" id="ABS51203.1"/>
    </source>
</evidence>
<dbReference type="InterPro" id="IPR036291">
    <property type="entry name" value="NAD(P)-bd_dom_sf"/>
</dbReference>
<feature type="binding site" evidence="6">
    <location>
        <begin position="19"/>
        <end position="24"/>
    </location>
    <ligand>
        <name>NADP(+)</name>
        <dbReference type="ChEBI" id="CHEBI:58349"/>
    </ligand>
</feature>
<dbReference type="NCBIfam" id="NF008839">
    <property type="entry name" value="PRK11880.2-4"/>
    <property type="match status" value="1"/>
</dbReference>
<comment type="catalytic activity">
    <reaction evidence="4">
        <text>L-proline + NAD(+) = (S)-1-pyrroline-5-carboxylate + NADH + 2 H(+)</text>
        <dbReference type="Rhea" id="RHEA:14105"/>
        <dbReference type="ChEBI" id="CHEBI:15378"/>
        <dbReference type="ChEBI" id="CHEBI:17388"/>
        <dbReference type="ChEBI" id="CHEBI:57540"/>
        <dbReference type="ChEBI" id="CHEBI:57945"/>
        <dbReference type="ChEBI" id="CHEBI:60039"/>
        <dbReference type="EC" id="1.5.1.2"/>
    </reaction>
</comment>
<dbReference type="HAMAP" id="MF_01925">
    <property type="entry name" value="P5C_reductase"/>
    <property type="match status" value="1"/>
</dbReference>
<comment type="function">
    <text evidence="4">Catalyzes the reduction of 1-pyrroline-5-carboxylate (PCA) to L-proline.</text>
</comment>
<dbReference type="FunFam" id="1.10.3730.10:FF:000001">
    <property type="entry name" value="Pyrroline-5-carboxylate reductase"/>
    <property type="match status" value="1"/>
</dbReference>
<comment type="pathway">
    <text evidence="4">Amino-acid biosynthesis; L-proline biosynthesis; L-proline from L-glutamate 5-semialdehyde: step 1/1.</text>
</comment>
<keyword evidence="10" id="KW-1185">Reference proteome</keyword>
<keyword evidence="4" id="KW-0028">Amino-acid biosynthesis</keyword>
<dbReference type="SUPFAM" id="SSF48179">
    <property type="entry name" value="6-phosphogluconate dehydrogenase C-terminal domain-like"/>
    <property type="match status" value="1"/>
</dbReference>
<proteinExistence type="inferred from homology"/>
<reference evidence="10" key="1">
    <citation type="submission" date="2007-07" db="EMBL/GenBank/DDBJ databases">
        <title>Complete genome sequence of Campylobacter hominis ATCC BAA-381, a commensal isolated from the human gastrointestinal tract.</title>
        <authorList>
            <person name="Fouts D.E."/>
            <person name="Mongodin E.F."/>
            <person name="Puiu D."/>
            <person name="Sebastian Y."/>
            <person name="Miller W.G."/>
            <person name="Mandrell R.E."/>
            <person name="Nelson K.E."/>
        </authorList>
    </citation>
    <scope>NUCLEOTIDE SEQUENCE [LARGE SCALE GENOMIC DNA]</scope>
    <source>
        <strain evidence="10">ATCC BAA-381 / LMG 19568 / NCTC 13146 / CH001A</strain>
    </source>
</reference>